<evidence type="ECO:0000256" key="8">
    <source>
        <dbReference type="ARBA" id="ARBA00022989"/>
    </source>
</evidence>
<dbReference type="PANTHER" id="PTHR13099:SF0">
    <property type="entry name" value="NADH DEHYDROGENASE [UBIQUINONE] 1 SUBUNIT C2-RELATED"/>
    <property type="match status" value="1"/>
</dbReference>
<keyword evidence="3 11" id="KW-0813">Transport</keyword>
<evidence type="ECO:0000256" key="10">
    <source>
        <dbReference type="ARBA" id="ARBA00023136"/>
    </source>
</evidence>
<keyword evidence="9 11" id="KW-0496">Mitochondrion</keyword>
<evidence type="ECO:0000256" key="2">
    <source>
        <dbReference type="ARBA" id="ARBA00008674"/>
    </source>
</evidence>
<dbReference type="Pfam" id="PF06374">
    <property type="entry name" value="NDUF_C2"/>
    <property type="match status" value="1"/>
</dbReference>
<evidence type="ECO:0000256" key="12">
    <source>
        <dbReference type="SAM" id="Phobius"/>
    </source>
</evidence>
<evidence type="ECO:0000256" key="1">
    <source>
        <dbReference type="ARBA" id="ARBA00004298"/>
    </source>
</evidence>
<evidence type="ECO:0000313" key="14">
    <source>
        <dbReference type="Proteomes" id="UP001307889"/>
    </source>
</evidence>
<comment type="function">
    <text evidence="11">Accessory subunit of the mitochondrial membrane respiratory chain NADH dehydrogenase (Complex I), that is believed not to be involved in catalysis. Complex I functions in the transfer of electrons from NADH to the respiratory chain. The immediate electron acceptor for the enzyme is believed to be ubiquinone.</text>
</comment>
<gene>
    <name evidence="13" type="ORF">NTJ_07635</name>
</gene>
<comment type="subcellular location">
    <subcellularLocation>
        <location evidence="1">Mitochondrion inner membrane</location>
        <topology evidence="1">Single-pass membrane protein</topology>
        <orientation evidence="1">Matrix side</orientation>
    </subcellularLocation>
</comment>
<evidence type="ECO:0000256" key="9">
    <source>
        <dbReference type="ARBA" id="ARBA00023128"/>
    </source>
</evidence>
<keyword evidence="6 11" id="KW-0999">Mitochondrion inner membrane</keyword>
<comment type="similarity">
    <text evidence="2 11">Belongs to the complex I NDUFC2 subunit family.</text>
</comment>
<keyword evidence="5 12" id="KW-0812">Transmembrane</keyword>
<evidence type="ECO:0000313" key="13">
    <source>
        <dbReference type="EMBL" id="BES94825.1"/>
    </source>
</evidence>
<sequence>MSKMLPSMSAEPNPRTLLLPDPDAIPSVLGDKAATIFASFIGMAGVAFERYLNRRPLYSGIQSYILWGTGGAVLGYLATLRYQRYNSDRDAAYRHYIDLHPEDFPIPERKRVGEVFKTFIPIR</sequence>
<evidence type="ECO:0000256" key="3">
    <source>
        <dbReference type="ARBA" id="ARBA00022448"/>
    </source>
</evidence>
<keyword evidence="10 11" id="KW-0472">Membrane</keyword>
<feature type="transmembrane region" description="Helical" evidence="12">
    <location>
        <begin position="64"/>
        <end position="82"/>
    </location>
</feature>
<evidence type="ECO:0000256" key="11">
    <source>
        <dbReference type="PIRNR" id="PIRNR017834"/>
    </source>
</evidence>
<evidence type="ECO:0000256" key="6">
    <source>
        <dbReference type="ARBA" id="ARBA00022792"/>
    </source>
</evidence>
<dbReference type="PIRSF" id="PIRSF017834">
    <property type="entry name" value="NADH-UbQ_OxRdtase_b14.5b"/>
    <property type="match status" value="1"/>
</dbReference>
<accession>A0ABN7ARI2</accession>
<protein>
    <recommendedName>
        <fullName evidence="11">NADH dehydrogenase [ubiquinone] 1 subunit C2</fullName>
    </recommendedName>
</protein>
<keyword evidence="8 12" id="KW-1133">Transmembrane helix</keyword>
<keyword evidence="14" id="KW-1185">Reference proteome</keyword>
<name>A0ABN7ARI2_9HEMI</name>
<keyword evidence="4 11" id="KW-0679">Respiratory chain</keyword>
<organism evidence="13 14">
    <name type="scientific">Nesidiocoris tenuis</name>
    <dbReference type="NCBI Taxonomy" id="355587"/>
    <lineage>
        <taxon>Eukaryota</taxon>
        <taxon>Metazoa</taxon>
        <taxon>Ecdysozoa</taxon>
        <taxon>Arthropoda</taxon>
        <taxon>Hexapoda</taxon>
        <taxon>Insecta</taxon>
        <taxon>Pterygota</taxon>
        <taxon>Neoptera</taxon>
        <taxon>Paraneoptera</taxon>
        <taxon>Hemiptera</taxon>
        <taxon>Heteroptera</taxon>
        <taxon>Panheteroptera</taxon>
        <taxon>Cimicomorpha</taxon>
        <taxon>Miridae</taxon>
        <taxon>Dicyphina</taxon>
        <taxon>Nesidiocoris</taxon>
    </lineage>
</organism>
<dbReference type="EMBL" id="AP028913">
    <property type="protein sequence ID" value="BES94825.1"/>
    <property type="molecule type" value="Genomic_DNA"/>
</dbReference>
<reference evidence="13 14" key="1">
    <citation type="submission" date="2023-09" db="EMBL/GenBank/DDBJ databases">
        <title>Nesidiocoris tenuis whole genome shotgun sequence.</title>
        <authorList>
            <person name="Shibata T."/>
            <person name="Shimoda M."/>
            <person name="Kobayashi T."/>
            <person name="Uehara T."/>
        </authorList>
    </citation>
    <scope>NUCLEOTIDE SEQUENCE [LARGE SCALE GENOMIC DNA]</scope>
    <source>
        <strain evidence="13 14">Japan</strain>
    </source>
</reference>
<evidence type="ECO:0000256" key="7">
    <source>
        <dbReference type="ARBA" id="ARBA00022982"/>
    </source>
</evidence>
<proteinExistence type="inferred from homology"/>
<keyword evidence="7 11" id="KW-0249">Electron transport</keyword>
<evidence type="ECO:0000256" key="4">
    <source>
        <dbReference type="ARBA" id="ARBA00022660"/>
    </source>
</evidence>
<dbReference type="Proteomes" id="UP001307889">
    <property type="component" value="Chromosome 5"/>
</dbReference>
<evidence type="ECO:0000256" key="5">
    <source>
        <dbReference type="ARBA" id="ARBA00022692"/>
    </source>
</evidence>
<dbReference type="InterPro" id="IPR009423">
    <property type="entry name" value="NDUC2"/>
</dbReference>
<dbReference type="PANTHER" id="PTHR13099">
    <property type="entry name" value="NADH-UBIQUINONE OXIDOREDUCTASE SUBUNIT B14.5B"/>
    <property type="match status" value="1"/>
</dbReference>